<accession>A0A4Q7ZIU8</accession>
<dbReference type="AlphaFoldDB" id="A0A4Q7ZIU8"/>
<name>A0A4Q7ZIU8_9ACTN</name>
<proteinExistence type="predicted"/>
<dbReference type="Proteomes" id="UP000292564">
    <property type="component" value="Unassembled WGS sequence"/>
</dbReference>
<keyword evidence="3" id="KW-1185">Reference proteome</keyword>
<gene>
    <name evidence="2" type="ORF">EV385_2574</name>
</gene>
<organism evidence="2 3">
    <name type="scientific">Krasilnikovia cinnamomea</name>
    <dbReference type="NCBI Taxonomy" id="349313"/>
    <lineage>
        <taxon>Bacteria</taxon>
        <taxon>Bacillati</taxon>
        <taxon>Actinomycetota</taxon>
        <taxon>Actinomycetes</taxon>
        <taxon>Micromonosporales</taxon>
        <taxon>Micromonosporaceae</taxon>
        <taxon>Krasilnikovia</taxon>
    </lineage>
</organism>
<evidence type="ECO:0000256" key="1">
    <source>
        <dbReference type="SAM" id="SignalP"/>
    </source>
</evidence>
<protein>
    <submittedName>
        <fullName evidence="2">Uncharacterized protein</fullName>
    </submittedName>
</protein>
<reference evidence="2 3" key="1">
    <citation type="submission" date="2019-02" db="EMBL/GenBank/DDBJ databases">
        <title>Sequencing the genomes of 1000 actinobacteria strains.</title>
        <authorList>
            <person name="Klenk H.-P."/>
        </authorList>
    </citation>
    <scope>NUCLEOTIDE SEQUENCE [LARGE SCALE GENOMIC DNA]</scope>
    <source>
        <strain evidence="2 3">DSM 45162</strain>
    </source>
</reference>
<evidence type="ECO:0000313" key="3">
    <source>
        <dbReference type="Proteomes" id="UP000292564"/>
    </source>
</evidence>
<feature type="signal peptide" evidence="1">
    <location>
        <begin position="1"/>
        <end position="31"/>
    </location>
</feature>
<dbReference type="RefSeq" id="WP_165449458.1">
    <property type="nucleotide sequence ID" value="NZ_SHKY01000001.1"/>
</dbReference>
<evidence type="ECO:0000313" key="2">
    <source>
        <dbReference type="EMBL" id="RZU50790.1"/>
    </source>
</evidence>
<keyword evidence="1" id="KW-0732">Signal</keyword>
<dbReference type="EMBL" id="SHKY01000001">
    <property type="protein sequence ID" value="RZU50790.1"/>
    <property type="molecule type" value="Genomic_DNA"/>
</dbReference>
<comment type="caution">
    <text evidence="2">The sequence shown here is derived from an EMBL/GenBank/DDBJ whole genome shotgun (WGS) entry which is preliminary data.</text>
</comment>
<sequence length="90" mass="8876">MQRRTATLVRSLIIPAVIAAGGLALATAAQAGTSAARITDHVSEALMPMIGSGTHPVAESDASVALMPMIGSGTHPVAESTGPSWGVGNG</sequence>
<feature type="chain" id="PRO_5020465184" evidence="1">
    <location>
        <begin position="32"/>
        <end position="90"/>
    </location>
</feature>